<accession>A0A8H4QEI0</accession>
<evidence type="ECO:0000256" key="1">
    <source>
        <dbReference type="ARBA" id="ARBA00001973"/>
    </source>
</evidence>
<evidence type="ECO:0000313" key="5">
    <source>
        <dbReference type="EMBL" id="KAF4609530.1"/>
    </source>
</evidence>
<reference evidence="5 6" key="1">
    <citation type="submission" date="2019-12" db="EMBL/GenBank/DDBJ databases">
        <authorList>
            <person name="Floudas D."/>
            <person name="Bentzer J."/>
            <person name="Ahren D."/>
            <person name="Johansson T."/>
            <person name="Persson P."/>
            <person name="Tunlid A."/>
        </authorList>
    </citation>
    <scope>NUCLEOTIDE SEQUENCE [LARGE SCALE GENOMIC DNA]</scope>
    <source>
        <strain evidence="5 6">CBS 102.39</strain>
    </source>
</reference>
<evidence type="ECO:0000259" key="4">
    <source>
        <dbReference type="Pfam" id="PF18132"/>
    </source>
</evidence>
<dbReference type="GO" id="GO:0004497">
    <property type="term" value="F:monooxygenase activity"/>
    <property type="evidence" value="ECO:0007669"/>
    <property type="project" value="UniProtKB-KW"/>
</dbReference>
<evidence type="ECO:0000313" key="6">
    <source>
        <dbReference type="Proteomes" id="UP000521872"/>
    </source>
</evidence>
<protein>
    <recommendedName>
        <fullName evidence="4">Tyrosinase C-terminal domain-containing protein</fullName>
    </recommendedName>
</protein>
<organism evidence="5 6">
    <name type="scientific">Agrocybe pediades</name>
    <dbReference type="NCBI Taxonomy" id="84607"/>
    <lineage>
        <taxon>Eukaryota</taxon>
        <taxon>Fungi</taxon>
        <taxon>Dikarya</taxon>
        <taxon>Basidiomycota</taxon>
        <taxon>Agaricomycotina</taxon>
        <taxon>Agaricomycetes</taxon>
        <taxon>Agaricomycetidae</taxon>
        <taxon>Agaricales</taxon>
        <taxon>Agaricineae</taxon>
        <taxon>Strophariaceae</taxon>
        <taxon>Agrocybe</taxon>
    </lineage>
</organism>
<comment type="caution">
    <text evidence="5">The sequence shown here is derived from an EMBL/GenBank/DDBJ whole genome shotgun (WGS) entry which is preliminary data.</text>
</comment>
<dbReference type="InterPro" id="IPR041640">
    <property type="entry name" value="Tyrosinase_C"/>
</dbReference>
<dbReference type="Proteomes" id="UP000521872">
    <property type="component" value="Unassembled WGS sequence"/>
</dbReference>
<dbReference type="EMBL" id="JAACJL010000061">
    <property type="protein sequence ID" value="KAF4609530.1"/>
    <property type="molecule type" value="Genomic_DNA"/>
</dbReference>
<name>A0A8H4QEI0_9AGAR</name>
<sequence length="166" mass="18751">MASSTQTTGNLWDWSARIHFDKYEMQCNVSVCLFLGDPALIPSDPENWHLQPTYIGSHQSFVGRGEHRTHGEKESMEEGFVHLTKAIAKSAELKDLEPESVAPYLKDRLHWKVHNADLEVVQLKSLEIIVFATLLVLRPGEMFPVPVERRQINAITYGKPGGSREA</sequence>
<keyword evidence="2" id="KW-0560">Oxidoreductase</keyword>
<evidence type="ECO:0000256" key="2">
    <source>
        <dbReference type="ARBA" id="ARBA00023002"/>
    </source>
</evidence>
<proteinExistence type="predicted"/>
<keyword evidence="6" id="KW-1185">Reference proteome</keyword>
<feature type="domain" description="Tyrosinase C-terminal" evidence="4">
    <location>
        <begin position="13"/>
        <end position="128"/>
    </location>
</feature>
<comment type="cofactor">
    <cofactor evidence="1">
        <name>Cu(2+)</name>
        <dbReference type="ChEBI" id="CHEBI:29036"/>
    </cofactor>
</comment>
<keyword evidence="3" id="KW-0503">Monooxygenase</keyword>
<dbReference type="Pfam" id="PF18132">
    <property type="entry name" value="Tyrosinase_C"/>
    <property type="match status" value="1"/>
</dbReference>
<dbReference type="AlphaFoldDB" id="A0A8H4QEI0"/>
<evidence type="ECO:0000256" key="3">
    <source>
        <dbReference type="ARBA" id="ARBA00023033"/>
    </source>
</evidence>
<gene>
    <name evidence="5" type="ORF">D9613_012264</name>
</gene>
<dbReference type="Gene3D" id="2.60.310.20">
    <property type="match status" value="1"/>
</dbReference>